<dbReference type="SMART" id="SM00109">
    <property type="entry name" value="C1"/>
    <property type="match status" value="1"/>
</dbReference>
<dbReference type="PIRSF" id="PIRSF000554">
    <property type="entry name" value="PKC_zeta"/>
    <property type="match status" value="1"/>
</dbReference>
<evidence type="ECO:0000256" key="14">
    <source>
        <dbReference type="ARBA" id="ARBA00023212"/>
    </source>
</evidence>
<evidence type="ECO:0000259" key="29">
    <source>
        <dbReference type="PROSITE" id="PS51745"/>
    </source>
</evidence>
<keyword evidence="15" id="KW-0306">Gastrulation</keyword>
<dbReference type="FunFam" id="1.10.510.10:FF:000048">
    <property type="entry name" value="Protein kinase C"/>
    <property type="match status" value="1"/>
</dbReference>
<keyword evidence="10" id="KW-0418">Kinase</keyword>
<comment type="catalytic activity">
    <reaction evidence="17">
        <text>L-threonyl-[protein] + ATP = O-phospho-L-threonyl-[protein] + ADP + H(+)</text>
        <dbReference type="Rhea" id="RHEA:46608"/>
        <dbReference type="Rhea" id="RHEA-COMP:11060"/>
        <dbReference type="Rhea" id="RHEA-COMP:11605"/>
        <dbReference type="ChEBI" id="CHEBI:15378"/>
        <dbReference type="ChEBI" id="CHEBI:30013"/>
        <dbReference type="ChEBI" id="CHEBI:30616"/>
        <dbReference type="ChEBI" id="CHEBI:61977"/>
        <dbReference type="ChEBI" id="CHEBI:456216"/>
        <dbReference type="EC" id="2.7.11.13"/>
    </reaction>
</comment>
<evidence type="ECO:0000256" key="16">
    <source>
        <dbReference type="ARBA" id="ARBA00023279"/>
    </source>
</evidence>
<evidence type="ECO:0000256" key="4">
    <source>
        <dbReference type="ARBA" id="ARBA00022527"/>
    </source>
</evidence>
<evidence type="ECO:0000256" key="2">
    <source>
        <dbReference type="ARBA" id="ARBA00005490"/>
    </source>
</evidence>
<feature type="domain" description="PB1" evidence="29">
    <location>
        <begin position="9"/>
        <end position="92"/>
    </location>
</feature>
<proteinExistence type="inferred from homology"/>
<evidence type="ECO:0000256" key="10">
    <source>
        <dbReference type="ARBA" id="ARBA00022777"/>
    </source>
</evidence>
<dbReference type="Gene3D" id="3.30.200.20">
    <property type="entry name" value="Phosphorylase Kinase, domain 1"/>
    <property type="match status" value="1"/>
</dbReference>
<dbReference type="InterPro" id="IPR000961">
    <property type="entry name" value="AGC-kinase_C"/>
</dbReference>
<evidence type="ECO:0000256" key="1">
    <source>
        <dbReference type="ARBA" id="ARBA00004245"/>
    </source>
</evidence>
<dbReference type="Pfam" id="PF00433">
    <property type="entry name" value="Pkinase_C"/>
    <property type="match status" value="1"/>
</dbReference>
<keyword evidence="6" id="KW-0808">Transferase</keyword>
<dbReference type="GO" id="GO:0004697">
    <property type="term" value="F:diacylglycerol-dependent serine/threonine kinase activity"/>
    <property type="evidence" value="ECO:0007669"/>
    <property type="project" value="UniProtKB-EC"/>
</dbReference>
<keyword evidence="4" id="KW-0723">Serine/threonine-protein kinase</keyword>
<dbReference type="InterPro" id="IPR000719">
    <property type="entry name" value="Prot_kinase_dom"/>
</dbReference>
<dbReference type="InterPro" id="IPR017441">
    <property type="entry name" value="Protein_kinase_ATP_BS"/>
</dbReference>
<protein>
    <recommendedName>
        <fullName evidence="21">Protein kinase C-like 3</fullName>
        <ecNumber evidence="3">2.7.11.13</ecNumber>
    </recommendedName>
    <alternativeName>
        <fullName evidence="22">Atypical protein kinase C-3</fullName>
    </alternativeName>
</protein>
<dbReference type="Pfam" id="PF00130">
    <property type="entry name" value="C1_1"/>
    <property type="match status" value="1"/>
</dbReference>
<evidence type="ECO:0000259" key="26">
    <source>
        <dbReference type="PROSITE" id="PS50011"/>
    </source>
</evidence>
<name>A0AAF5DTE9_STRER</name>
<dbReference type="GO" id="GO:0008270">
    <property type="term" value="F:zinc ion binding"/>
    <property type="evidence" value="ECO:0007669"/>
    <property type="project" value="UniProtKB-KW"/>
</dbReference>
<keyword evidence="13" id="KW-0334">Gonadal differentiation</keyword>
<evidence type="ECO:0000256" key="5">
    <source>
        <dbReference type="ARBA" id="ARBA00022553"/>
    </source>
</evidence>
<evidence type="ECO:0000256" key="15">
    <source>
        <dbReference type="ARBA" id="ARBA00023218"/>
    </source>
</evidence>
<evidence type="ECO:0000256" key="9">
    <source>
        <dbReference type="ARBA" id="ARBA00022771"/>
    </source>
</evidence>
<evidence type="ECO:0000256" key="6">
    <source>
        <dbReference type="ARBA" id="ARBA00022679"/>
    </source>
</evidence>
<keyword evidence="14" id="KW-0963">Cytoplasm</keyword>
<dbReference type="AlphaFoldDB" id="A0AAF5DTE9"/>
<dbReference type="InterPro" id="IPR002219">
    <property type="entry name" value="PKC_DAG/PE"/>
</dbReference>
<dbReference type="InterPro" id="IPR012233">
    <property type="entry name" value="PKC"/>
</dbReference>
<evidence type="ECO:0000256" key="8">
    <source>
        <dbReference type="ARBA" id="ARBA00022741"/>
    </source>
</evidence>
<evidence type="ECO:0000256" key="18">
    <source>
        <dbReference type="ARBA" id="ARBA00047470"/>
    </source>
</evidence>
<dbReference type="WBParaSite" id="TCONS_00017110.p1">
    <property type="protein sequence ID" value="TCONS_00017110.p1"/>
    <property type="gene ID" value="XLOC_011265"/>
</dbReference>
<dbReference type="FunFam" id="3.30.200.20:FF:000070">
    <property type="entry name" value="Protein kinase C"/>
    <property type="match status" value="1"/>
</dbReference>
<dbReference type="Pfam" id="PF00564">
    <property type="entry name" value="PB1"/>
    <property type="match status" value="1"/>
</dbReference>
<keyword evidence="5" id="KW-0597">Phosphoprotein</keyword>
<keyword evidence="9" id="KW-0863">Zinc-finger</keyword>
<evidence type="ECO:0000256" key="19">
    <source>
        <dbReference type="ARBA" id="ARBA00058121"/>
    </source>
</evidence>
<feature type="domain" description="Phorbol-ester/DAG-type" evidence="27">
    <location>
        <begin position="124"/>
        <end position="174"/>
    </location>
</feature>
<evidence type="ECO:0000256" key="24">
    <source>
        <dbReference type="PIRSR" id="PIRSR000554-2"/>
    </source>
</evidence>
<comment type="subcellular location">
    <subcellularLocation>
        <location evidence="1">Cytoplasm</location>
        <location evidence="1">Cytoskeleton</location>
    </subcellularLocation>
</comment>
<dbReference type="PROSITE" id="PS51745">
    <property type="entry name" value="PB1"/>
    <property type="match status" value="1"/>
</dbReference>
<dbReference type="GO" id="GO:0007369">
    <property type="term" value="P:gastrulation"/>
    <property type="evidence" value="ECO:0007669"/>
    <property type="project" value="UniProtKB-KW"/>
</dbReference>
<dbReference type="SMART" id="SM00666">
    <property type="entry name" value="PB1"/>
    <property type="match status" value="1"/>
</dbReference>
<dbReference type="GO" id="GO:0007506">
    <property type="term" value="P:gonadal mesoderm development"/>
    <property type="evidence" value="ECO:0007669"/>
    <property type="project" value="UniProtKB-KW"/>
</dbReference>
<evidence type="ECO:0000256" key="17">
    <source>
        <dbReference type="ARBA" id="ARBA00047272"/>
    </source>
</evidence>
<dbReference type="SMART" id="SM00220">
    <property type="entry name" value="S_TKc"/>
    <property type="match status" value="1"/>
</dbReference>
<keyword evidence="7" id="KW-0479">Metal-binding</keyword>
<evidence type="ECO:0000256" key="23">
    <source>
        <dbReference type="PIRSR" id="PIRSR000554-1"/>
    </source>
</evidence>
<reference evidence="31" key="1">
    <citation type="submission" date="2024-02" db="UniProtKB">
        <authorList>
            <consortium name="WormBaseParasite"/>
        </authorList>
    </citation>
    <scope>IDENTIFICATION</scope>
</reference>
<dbReference type="InterPro" id="IPR020454">
    <property type="entry name" value="DAG/PE-bd"/>
</dbReference>
<dbReference type="FunFam" id="3.10.20.90:FF:000071">
    <property type="entry name" value="Protein kinase C"/>
    <property type="match status" value="1"/>
</dbReference>
<evidence type="ECO:0000313" key="31">
    <source>
        <dbReference type="WBParaSite" id="TCONS_00017110.p1"/>
    </source>
</evidence>
<feature type="active site" description="Proton acceptor" evidence="23">
    <location>
        <position position="406"/>
    </location>
</feature>
<keyword evidence="12 24" id="KW-0067">ATP-binding</keyword>
<dbReference type="InterPro" id="IPR017892">
    <property type="entry name" value="Pkinase_C"/>
</dbReference>
<dbReference type="GO" id="GO:0005856">
    <property type="term" value="C:cytoskeleton"/>
    <property type="evidence" value="ECO:0007669"/>
    <property type="project" value="UniProtKB-SubCell"/>
</dbReference>
<comment type="similarity">
    <text evidence="2">Belongs to the protein kinase superfamily. AGC Ser/Thr protein kinase family. PKC subfamily.</text>
</comment>
<dbReference type="PANTHER" id="PTHR24351">
    <property type="entry name" value="RIBOSOMAL PROTEIN S6 KINASE"/>
    <property type="match status" value="1"/>
</dbReference>
<dbReference type="SUPFAM" id="SSF54277">
    <property type="entry name" value="CAD &amp; PB1 domains"/>
    <property type="match status" value="1"/>
</dbReference>
<feature type="domain" description="AGC-kinase C-terminal" evidence="28">
    <location>
        <begin position="554"/>
        <end position="625"/>
    </location>
</feature>
<feature type="domain" description="Protein kinase" evidence="26">
    <location>
        <begin position="282"/>
        <end position="552"/>
    </location>
</feature>
<evidence type="ECO:0000256" key="11">
    <source>
        <dbReference type="ARBA" id="ARBA00022833"/>
    </source>
</evidence>
<keyword evidence="8 24" id="KW-0547">Nucleotide-binding</keyword>
<evidence type="ECO:0000256" key="12">
    <source>
        <dbReference type="ARBA" id="ARBA00022840"/>
    </source>
</evidence>
<dbReference type="InterPro" id="IPR011009">
    <property type="entry name" value="Kinase-like_dom_sf"/>
</dbReference>
<dbReference type="Gene3D" id="3.10.20.90">
    <property type="entry name" value="Phosphatidylinositol 3-kinase Catalytic Subunit, Chain A, domain 1"/>
    <property type="match status" value="1"/>
</dbReference>
<dbReference type="SMART" id="SM00133">
    <property type="entry name" value="S_TK_X"/>
    <property type="match status" value="1"/>
</dbReference>
<dbReference type="PROSITE" id="PS00479">
    <property type="entry name" value="ZF_DAG_PE_1"/>
    <property type="match status" value="1"/>
</dbReference>
<dbReference type="GO" id="GO:0045087">
    <property type="term" value="P:innate immune response"/>
    <property type="evidence" value="ECO:0007669"/>
    <property type="project" value="UniProtKB-ARBA"/>
</dbReference>
<evidence type="ECO:0000256" key="22">
    <source>
        <dbReference type="ARBA" id="ARBA00082745"/>
    </source>
</evidence>
<comment type="catalytic activity">
    <reaction evidence="18">
        <text>L-seryl-[protein] + ATP = O-phospho-L-seryl-[protein] + ADP + H(+)</text>
        <dbReference type="Rhea" id="RHEA:17989"/>
        <dbReference type="Rhea" id="RHEA-COMP:9863"/>
        <dbReference type="Rhea" id="RHEA-COMP:11604"/>
        <dbReference type="ChEBI" id="CHEBI:15378"/>
        <dbReference type="ChEBI" id="CHEBI:29999"/>
        <dbReference type="ChEBI" id="CHEBI:30616"/>
        <dbReference type="ChEBI" id="CHEBI:83421"/>
        <dbReference type="ChEBI" id="CHEBI:456216"/>
        <dbReference type="EC" id="2.7.11.13"/>
    </reaction>
</comment>
<dbReference type="EC" id="2.7.11.13" evidence="3"/>
<evidence type="ECO:0000313" key="30">
    <source>
        <dbReference type="Proteomes" id="UP000035681"/>
    </source>
</evidence>
<dbReference type="PROSITE" id="PS50011">
    <property type="entry name" value="PROTEIN_KINASE_DOM"/>
    <property type="match status" value="1"/>
</dbReference>
<evidence type="ECO:0000256" key="7">
    <source>
        <dbReference type="ARBA" id="ARBA00022723"/>
    </source>
</evidence>
<dbReference type="SUPFAM" id="SSF56112">
    <property type="entry name" value="Protein kinase-like (PK-like)"/>
    <property type="match status" value="1"/>
</dbReference>
<evidence type="ECO:0000256" key="25">
    <source>
        <dbReference type="PROSITE-ProRule" id="PRU10141"/>
    </source>
</evidence>
<dbReference type="PRINTS" id="PR00008">
    <property type="entry name" value="DAGPEDOMAIN"/>
</dbReference>
<evidence type="ECO:0000256" key="20">
    <source>
        <dbReference type="ARBA" id="ARBA00066239"/>
    </source>
</evidence>
<feature type="binding site" evidence="24">
    <location>
        <position position="311"/>
    </location>
    <ligand>
        <name>ATP</name>
        <dbReference type="ChEBI" id="CHEBI:30616"/>
    </ligand>
</feature>
<dbReference type="GO" id="GO:0005524">
    <property type="term" value="F:ATP binding"/>
    <property type="evidence" value="ECO:0007669"/>
    <property type="project" value="UniProtKB-UniRule"/>
</dbReference>
<dbReference type="InterPro" id="IPR000270">
    <property type="entry name" value="PB1_dom"/>
</dbReference>
<evidence type="ECO:0000256" key="3">
    <source>
        <dbReference type="ARBA" id="ARBA00012429"/>
    </source>
</evidence>
<dbReference type="PROSITE" id="PS00107">
    <property type="entry name" value="PROTEIN_KINASE_ATP"/>
    <property type="match status" value="1"/>
</dbReference>
<dbReference type="Pfam" id="PF00069">
    <property type="entry name" value="Pkinase"/>
    <property type="match status" value="1"/>
</dbReference>
<comment type="subunit">
    <text evidence="20">Interaction with par-3 required for the peripheral localization of par-6 and to form a par-3/par-6/pkc-3 complex, which is activated when cdc-42 interacts with par-6. Binds avidly to the phosphotyrosine interaction domain (PID) of a novel pkc-3 adapter protein num-1, which enables tethering and targeting of pkc-3 to the cell periphery.</text>
</comment>
<keyword evidence="13" id="KW-0221">Differentiation</keyword>
<dbReference type="Gene3D" id="3.30.60.20">
    <property type="match status" value="1"/>
</dbReference>
<dbReference type="Gene3D" id="1.10.510.10">
    <property type="entry name" value="Transferase(Phosphotransferase) domain 1"/>
    <property type="match status" value="1"/>
</dbReference>
<dbReference type="InterPro" id="IPR008271">
    <property type="entry name" value="Ser/Thr_kinase_AS"/>
</dbReference>
<evidence type="ECO:0000256" key="13">
    <source>
        <dbReference type="ARBA" id="ARBA00023156"/>
    </source>
</evidence>
<dbReference type="InterPro" id="IPR053793">
    <property type="entry name" value="PB1-like"/>
</dbReference>
<organism evidence="30 31">
    <name type="scientific">Strongyloides stercoralis</name>
    <name type="common">Threadworm</name>
    <dbReference type="NCBI Taxonomy" id="6248"/>
    <lineage>
        <taxon>Eukaryota</taxon>
        <taxon>Metazoa</taxon>
        <taxon>Ecdysozoa</taxon>
        <taxon>Nematoda</taxon>
        <taxon>Chromadorea</taxon>
        <taxon>Rhabditida</taxon>
        <taxon>Tylenchina</taxon>
        <taxon>Panagrolaimomorpha</taxon>
        <taxon>Strongyloidoidea</taxon>
        <taxon>Strongyloididae</taxon>
        <taxon>Strongyloides</taxon>
    </lineage>
</organism>
<keyword evidence="30" id="KW-1185">Reference proteome</keyword>
<dbReference type="SUPFAM" id="SSF57889">
    <property type="entry name" value="Cysteine-rich domain"/>
    <property type="match status" value="1"/>
</dbReference>
<dbReference type="PROSITE" id="PS00108">
    <property type="entry name" value="PROTEIN_KINASE_ST"/>
    <property type="match status" value="1"/>
</dbReference>
<dbReference type="PROSITE" id="PS50081">
    <property type="entry name" value="ZF_DAG_PE_2"/>
    <property type="match status" value="1"/>
</dbReference>
<sequence>MVNIESEEDIKVKVRYLSDVVILYTRSTLTYDTFVRLIRDACKIPNDEKCTIKWIDEEGDPCTISSPPEMEEAFRLTRETRDAELCIHVFKGYPAVPGLPCQGEDKYVYRRGARRWNKIYQVNGHRFHIKRLKSNTPCFICSGSIWGITGQGYRCMDCRLCVHKKCHRNVRRICDANLPPTKTEEEKKEGITEHAFINEYKNNINKNDINNGKLNKYHQNFDGVTTGIENMAFSGNDQDYYIKELSKKNDQSHLRNSLKEVNTIEHTMKVSGVSKKVTLDDFNLLTVIGRGSYAKVVQAEHKKTKDIYAIKIIKKQMFNDDEDIDWVQTEKTVFETASNHPFLVGLHSCFQTDSRLFFVIEFVPGGDLMYHMQRHRKLPEDHARFYSAEIILALHFLHTSGIIYRDLKLDNVLIDSSGHIKLTDYGMCKENIGPGDRTNTFCGTPNYIAPEILRGEDYGFSVDWWALGVLMYEMMAGRSPFDVVAMNGDTDQNSEDYLFEIILEKQIRIPRSLSVKAAGILRGFLNKFPEDRLGCNLDLEIALNDMKNNAFFKNHIDWEMLEAKQIQPPYNPNVQSDRDLQHFDKQFTDEAPNLTIDDPNVIARIDQTEFEGFEYVNPLLMAKEDSV</sequence>
<keyword evidence="14" id="KW-0206">Cytoskeleton</keyword>
<dbReference type="PROSITE" id="PS51285">
    <property type="entry name" value="AGC_KINASE_CTER"/>
    <property type="match status" value="1"/>
</dbReference>
<comment type="function">
    <text evidence="19">Required for the normal progression of embryogenesis and viability of the organism. Plays an indispensable role in establishing embryonic polarity and in recruiting and maintaining par-6 to the periphery, through interaction with par-3. Required for epithelial cell polarity in the distal spermatheca. Phosphorylates serine residues of num-1. Required for the expression of antimicrobial peptide nlp-29 in response in response to fungal infection or physical injury.</text>
</comment>
<keyword evidence="11" id="KW-0862">Zinc</keyword>
<accession>A0AAF5DTE9</accession>
<feature type="binding site" evidence="25">
    <location>
        <position position="315"/>
    </location>
    <ligand>
        <name>ATP</name>
        <dbReference type="ChEBI" id="CHEBI:30616"/>
    </ligand>
</feature>
<evidence type="ECO:0000256" key="21">
    <source>
        <dbReference type="ARBA" id="ARBA00067239"/>
    </source>
</evidence>
<evidence type="ECO:0000259" key="27">
    <source>
        <dbReference type="PROSITE" id="PS50081"/>
    </source>
</evidence>
<keyword evidence="15" id="KW-0217">Developmental protein</keyword>
<evidence type="ECO:0000259" key="28">
    <source>
        <dbReference type="PROSITE" id="PS51285"/>
    </source>
</evidence>
<dbReference type="Proteomes" id="UP000035681">
    <property type="component" value="Unplaced"/>
</dbReference>
<feature type="binding site" evidence="24">
    <location>
        <begin position="288"/>
        <end position="296"/>
    </location>
    <ligand>
        <name>ATP</name>
        <dbReference type="ChEBI" id="CHEBI:30616"/>
    </ligand>
</feature>
<keyword evidence="16" id="KW-0278">Fertilization</keyword>
<dbReference type="GO" id="GO:0007338">
    <property type="term" value="P:single fertilization"/>
    <property type="evidence" value="ECO:0007669"/>
    <property type="project" value="UniProtKB-KW"/>
</dbReference>
<dbReference type="InterPro" id="IPR046349">
    <property type="entry name" value="C1-like_sf"/>
</dbReference>